<organism evidence="6 7">
    <name type="scientific">Streptobacillus felis</name>
    <dbReference type="NCBI Taxonomy" id="1384509"/>
    <lineage>
        <taxon>Bacteria</taxon>
        <taxon>Fusobacteriati</taxon>
        <taxon>Fusobacteriota</taxon>
        <taxon>Fusobacteriia</taxon>
        <taxon>Fusobacteriales</taxon>
        <taxon>Leptotrichiaceae</taxon>
        <taxon>Streptobacillus</taxon>
    </lineage>
</organism>
<evidence type="ECO:0000256" key="2">
    <source>
        <dbReference type="ARBA" id="ARBA00022630"/>
    </source>
</evidence>
<keyword evidence="3" id="KW-0288">FMN</keyword>
<comment type="caution">
    <text evidence="6">The sequence shown here is derived from an EMBL/GenBank/DDBJ whole genome shotgun (WGS) entry which is preliminary data.</text>
</comment>
<evidence type="ECO:0000313" key="6">
    <source>
        <dbReference type="EMBL" id="NYV28321.1"/>
    </source>
</evidence>
<feature type="domain" description="Nitroreductase" evidence="5">
    <location>
        <begin position="11"/>
        <end position="166"/>
    </location>
</feature>
<dbReference type="PANTHER" id="PTHR43425">
    <property type="entry name" value="OXYGEN-INSENSITIVE NADPH NITROREDUCTASE"/>
    <property type="match status" value="1"/>
</dbReference>
<keyword evidence="2" id="KW-0285">Flavoprotein</keyword>
<dbReference type="PANTHER" id="PTHR43425:SF2">
    <property type="entry name" value="OXYGEN-INSENSITIVE NADPH NITROREDUCTASE"/>
    <property type="match status" value="1"/>
</dbReference>
<keyword evidence="7" id="KW-1185">Reference proteome</keyword>
<dbReference type="InterPro" id="IPR029479">
    <property type="entry name" value="Nitroreductase"/>
</dbReference>
<dbReference type="EMBL" id="JABMKT010000033">
    <property type="protein sequence ID" value="NYV28321.1"/>
    <property type="molecule type" value="Genomic_DNA"/>
</dbReference>
<dbReference type="InterPro" id="IPR000415">
    <property type="entry name" value="Nitroreductase-like"/>
</dbReference>
<evidence type="ECO:0000256" key="4">
    <source>
        <dbReference type="ARBA" id="ARBA00023002"/>
    </source>
</evidence>
<keyword evidence="4" id="KW-0560">Oxidoreductase</keyword>
<dbReference type="SUPFAM" id="SSF55469">
    <property type="entry name" value="FMN-dependent nitroreductase-like"/>
    <property type="match status" value="1"/>
</dbReference>
<dbReference type="Proteomes" id="UP000526184">
    <property type="component" value="Unassembled WGS sequence"/>
</dbReference>
<dbReference type="InterPro" id="IPR016446">
    <property type="entry name" value="Flavin_OxRdtase_Frp"/>
</dbReference>
<proteinExistence type="inferred from homology"/>
<reference evidence="6 7" key="1">
    <citation type="submission" date="2020-05" db="EMBL/GenBank/DDBJ databases">
        <title>Streptobacillus felis strain LHL191014123.</title>
        <authorList>
            <person name="Fawzy A."/>
            <person name="Rau J."/>
            <person name="Risse K."/>
            <person name="Schauerte N."/>
            <person name="Geiger C."/>
            <person name="Blom J."/>
            <person name="Imirzalioglu C."/>
            <person name="Falgenhauer J."/>
            <person name="Bach A."/>
            <person name="Herden C."/>
            <person name="Eisenberg T."/>
        </authorList>
    </citation>
    <scope>NUCLEOTIDE SEQUENCE [LARGE SCALE GENOMIC DNA]</scope>
    <source>
        <strain evidence="6 7">LHL191014123</strain>
    </source>
</reference>
<evidence type="ECO:0000256" key="1">
    <source>
        <dbReference type="ARBA" id="ARBA00008366"/>
    </source>
</evidence>
<comment type="similarity">
    <text evidence="1">Belongs to the flavin oxidoreductase frp family.</text>
</comment>
<dbReference type="Gene3D" id="3.40.109.10">
    <property type="entry name" value="NADH Oxidase"/>
    <property type="match status" value="1"/>
</dbReference>
<dbReference type="AlphaFoldDB" id="A0A7Z0PGG7"/>
<accession>A0A7Z0PGG7</accession>
<evidence type="ECO:0000313" key="7">
    <source>
        <dbReference type="Proteomes" id="UP000526184"/>
    </source>
</evidence>
<sequence>MSNEIIKLVGNRKSVRNFSGGKVSEKDLELIMKTVLRMPNSRNLQQLSFVVVQDKEKIQKLAEYCGKQKQVATADAFVIILGDYSKFIGSLKSKGEEINENIFSTSVIANMFGDAGIAASTIDLVGNSLGYGSTIIGGVFSVAPLEICKLLKLPKHTFPLLGVTLGVPEEKVKNAPLKPRTNFDNVVFFEEYDESKAVEGVVEYDEELNKYWESIGVQLPSHLDVIKSYLSGINNEFLTEFMKEQGFKK</sequence>
<protein>
    <submittedName>
        <fullName evidence="6">Nitroreductase family protein</fullName>
    </submittedName>
</protein>
<dbReference type="RefSeq" id="WP_180136308.1">
    <property type="nucleotide sequence ID" value="NZ_JABMKT010000033.1"/>
</dbReference>
<evidence type="ECO:0000256" key="3">
    <source>
        <dbReference type="ARBA" id="ARBA00022643"/>
    </source>
</evidence>
<dbReference type="Pfam" id="PF00881">
    <property type="entry name" value="Nitroreductase"/>
    <property type="match status" value="1"/>
</dbReference>
<evidence type="ECO:0000259" key="5">
    <source>
        <dbReference type="Pfam" id="PF00881"/>
    </source>
</evidence>
<gene>
    <name evidence="6" type="ORF">HP397_05840</name>
</gene>
<dbReference type="GO" id="GO:0016491">
    <property type="term" value="F:oxidoreductase activity"/>
    <property type="evidence" value="ECO:0007669"/>
    <property type="project" value="UniProtKB-KW"/>
</dbReference>
<name>A0A7Z0PGG7_9FUSO</name>